<protein>
    <recommendedName>
        <fullName evidence="2">CobW C-terminal domain-containing protein</fullName>
    </recommendedName>
</protein>
<accession>F9W2M9</accession>
<dbReference type="AlphaFoldDB" id="F9W2M9"/>
<dbReference type="Pfam" id="PF02492">
    <property type="entry name" value="cobW"/>
    <property type="match status" value="1"/>
</dbReference>
<dbReference type="PANTHER" id="PTHR43603:SF1">
    <property type="entry name" value="ZINC-REGULATED GTPASE METALLOPROTEIN ACTIVATOR 1"/>
    <property type="match status" value="1"/>
</dbReference>
<gene>
    <name evidence="3" type="ORF">GOALK_120_01740</name>
</gene>
<comment type="caution">
    <text evidence="3">The sequence shown here is derived from an EMBL/GenBank/DDBJ whole genome shotgun (WGS) entry which is preliminary data.</text>
</comment>
<proteinExistence type="predicted"/>
<dbReference type="InterPro" id="IPR027417">
    <property type="entry name" value="P-loop_NTPase"/>
</dbReference>
<dbReference type="EMBL" id="BACI01000120">
    <property type="protein sequence ID" value="GAA15118.1"/>
    <property type="molecule type" value="Genomic_DNA"/>
</dbReference>
<dbReference type="SUPFAM" id="SSF90002">
    <property type="entry name" value="Hypothetical protein YjiA, C-terminal domain"/>
    <property type="match status" value="1"/>
</dbReference>
<dbReference type="SMART" id="SM00833">
    <property type="entry name" value="CobW_C"/>
    <property type="match status" value="1"/>
</dbReference>
<dbReference type="Gene3D" id="3.40.50.300">
    <property type="entry name" value="P-loop containing nucleotide triphosphate hydrolases"/>
    <property type="match status" value="1"/>
</dbReference>
<dbReference type="InterPro" id="IPR003495">
    <property type="entry name" value="CobW/HypB/UreG_nucleotide-bd"/>
</dbReference>
<dbReference type="InterPro" id="IPR011629">
    <property type="entry name" value="CobW-like_C"/>
</dbReference>
<dbReference type="RefSeq" id="WP_006361184.1">
    <property type="nucleotide sequence ID" value="NZ_BACI01000120.1"/>
</dbReference>
<dbReference type="InterPro" id="IPR051927">
    <property type="entry name" value="Zn_Chap_cDPG_Synth"/>
</dbReference>
<sequence>MDVADLNPEDGQMRFLPADNRTPVILVTGLDRPTSRRIGDALTSDPGTVQVHHDLSGVGDGRVIRTLTWRESDGRRREGVTVIELAHGCVSCTLREDLLPLLRRLHRRSSVRRIVLTLDPILEPERIAWSIEHVVVDDEPDTPAAPAALDVRVESTIVSVAEELWLHHATGDLGLCEVLPVPPDDERTLAQVAVGQVAFADALVVVGSDPAARDAWESARLMAVLKRLSPRAPMMFELPERPLTPLLVEQLVAAIPPSSRRGRIDGPHDPLLVDQPSLDPDCGVTWMEFHTDRPLHPGRLHDAIDSLLDGVVCARGRLWVATQPDEALWLESAGGGLRVAPGGRWLAAMDDDELARVSPERRALGALRWDDTFGDRHSSLVVLVHRGDPDEIDEALRAACLNEVELAAGQDFWDTLDDPFGRFHADPCDDVDVEAPMVDAPAADRRSGNGRTEDHHDDR</sequence>
<evidence type="ECO:0000313" key="3">
    <source>
        <dbReference type="EMBL" id="GAA15118.1"/>
    </source>
</evidence>
<evidence type="ECO:0000259" key="2">
    <source>
        <dbReference type="SMART" id="SM00833"/>
    </source>
</evidence>
<feature type="compositionally biased region" description="Basic and acidic residues" evidence="1">
    <location>
        <begin position="442"/>
        <end position="459"/>
    </location>
</feature>
<reference evidence="3 4" key="1">
    <citation type="submission" date="2011-05" db="EMBL/GenBank/DDBJ databases">
        <title>Whole genome shotgun sequence of Gordonia alkanivorans NBRC 16433.</title>
        <authorList>
            <person name="Hosoyama A."/>
            <person name="Nakamura S."/>
            <person name="Takarada H."/>
            <person name="Tsuchikane K."/>
            <person name="Yamazaki S."/>
            <person name="Fujita N."/>
        </authorList>
    </citation>
    <scope>NUCLEOTIDE SEQUENCE [LARGE SCALE GENOMIC DNA]</scope>
    <source>
        <strain evidence="3 4">NBRC 16433</strain>
    </source>
</reference>
<feature type="region of interest" description="Disordered" evidence="1">
    <location>
        <begin position="434"/>
        <end position="459"/>
    </location>
</feature>
<evidence type="ECO:0000313" key="4">
    <source>
        <dbReference type="Proteomes" id="UP000003558"/>
    </source>
</evidence>
<organism evidence="3 4">
    <name type="scientific">Gordonia alkanivorans NBRC 16433</name>
    <dbReference type="NCBI Taxonomy" id="1027371"/>
    <lineage>
        <taxon>Bacteria</taxon>
        <taxon>Bacillati</taxon>
        <taxon>Actinomycetota</taxon>
        <taxon>Actinomycetes</taxon>
        <taxon>Mycobacteriales</taxon>
        <taxon>Gordoniaceae</taxon>
        <taxon>Gordonia</taxon>
    </lineage>
</organism>
<dbReference type="Proteomes" id="UP000003558">
    <property type="component" value="Unassembled WGS sequence"/>
</dbReference>
<name>F9W2M9_9ACTN</name>
<feature type="domain" description="CobW C-terminal" evidence="2">
    <location>
        <begin position="284"/>
        <end position="400"/>
    </location>
</feature>
<dbReference type="NCBIfam" id="NF047431">
    <property type="entry name" value="hiber_recruit"/>
    <property type="match status" value="1"/>
</dbReference>
<dbReference type="Pfam" id="PF07683">
    <property type="entry name" value="CobW_C"/>
    <property type="match status" value="1"/>
</dbReference>
<evidence type="ECO:0000256" key="1">
    <source>
        <dbReference type="SAM" id="MobiDB-lite"/>
    </source>
</evidence>
<dbReference type="STRING" id="1027371.GOALK_120_01740"/>
<dbReference type="PANTHER" id="PTHR43603">
    <property type="entry name" value="COBW DOMAIN-CONTAINING PROTEIN DDB_G0274527"/>
    <property type="match status" value="1"/>
</dbReference>
<dbReference type="eggNOG" id="COG0523">
    <property type="taxonomic scope" value="Bacteria"/>
</dbReference>